<evidence type="ECO:0000313" key="2">
    <source>
        <dbReference type="EMBL" id="GBP28695.1"/>
    </source>
</evidence>
<keyword evidence="3" id="KW-1185">Reference proteome</keyword>
<sequence>MQAYMMLDKQDNGRQRLLSHNYHSGRFPNKMAREMANLSPFVTYKTRGGGGPGGETFSPFVDTQRRRRTLESRG</sequence>
<gene>
    <name evidence="2" type="ORF">EVAR_19736_1</name>
</gene>
<protein>
    <submittedName>
        <fullName evidence="2">Uncharacterized protein</fullName>
    </submittedName>
</protein>
<feature type="region of interest" description="Disordered" evidence="1">
    <location>
        <begin position="1"/>
        <end position="25"/>
    </location>
</feature>
<accession>A0A4C1UQI1</accession>
<name>A0A4C1UQI1_EUMVA</name>
<dbReference type="EMBL" id="BGZK01000210">
    <property type="protein sequence ID" value="GBP28695.1"/>
    <property type="molecule type" value="Genomic_DNA"/>
</dbReference>
<organism evidence="2 3">
    <name type="scientific">Eumeta variegata</name>
    <name type="common">Bagworm moth</name>
    <name type="synonym">Eumeta japonica</name>
    <dbReference type="NCBI Taxonomy" id="151549"/>
    <lineage>
        <taxon>Eukaryota</taxon>
        <taxon>Metazoa</taxon>
        <taxon>Ecdysozoa</taxon>
        <taxon>Arthropoda</taxon>
        <taxon>Hexapoda</taxon>
        <taxon>Insecta</taxon>
        <taxon>Pterygota</taxon>
        <taxon>Neoptera</taxon>
        <taxon>Endopterygota</taxon>
        <taxon>Lepidoptera</taxon>
        <taxon>Glossata</taxon>
        <taxon>Ditrysia</taxon>
        <taxon>Tineoidea</taxon>
        <taxon>Psychidae</taxon>
        <taxon>Oiketicinae</taxon>
        <taxon>Eumeta</taxon>
    </lineage>
</organism>
<evidence type="ECO:0000256" key="1">
    <source>
        <dbReference type="SAM" id="MobiDB-lite"/>
    </source>
</evidence>
<feature type="region of interest" description="Disordered" evidence="1">
    <location>
        <begin position="43"/>
        <end position="74"/>
    </location>
</feature>
<comment type="caution">
    <text evidence="2">The sequence shown here is derived from an EMBL/GenBank/DDBJ whole genome shotgun (WGS) entry which is preliminary data.</text>
</comment>
<reference evidence="2 3" key="1">
    <citation type="journal article" date="2019" name="Commun. Biol.">
        <title>The bagworm genome reveals a unique fibroin gene that provides high tensile strength.</title>
        <authorList>
            <person name="Kono N."/>
            <person name="Nakamura H."/>
            <person name="Ohtoshi R."/>
            <person name="Tomita M."/>
            <person name="Numata K."/>
            <person name="Arakawa K."/>
        </authorList>
    </citation>
    <scope>NUCLEOTIDE SEQUENCE [LARGE SCALE GENOMIC DNA]</scope>
</reference>
<dbReference type="AlphaFoldDB" id="A0A4C1UQI1"/>
<proteinExistence type="predicted"/>
<dbReference type="Proteomes" id="UP000299102">
    <property type="component" value="Unassembled WGS sequence"/>
</dbReference>
<evidence type="ECO:0000313" key="3">
    <source>
        <dbReference type="Proteomes" id="UP000299102"/>
    </source>
</evidence>